<feature type="region of interest" description="Disordered" evidence="1">
    <location>
        <begin position="71"/>
        <end position="114"/>
    </location>
</feature>
<feature type="compositionally biased region" description="Basic and acidic residues" evidence="1">
    <location>
        <begin position="206"/>
        <end position="215"/>
    </location>
</feature>
<dbReference type="Proteomes" id="UP000467840">
    <property type="component" value="Chromosome 13"/>
</dbReference>
<feature type="compositionally biased region" description="Basic and acidic residues" evidence="1">
    <location>
        <begin position="78"/>
        <end position="92"/>
    </location>
</feature>
<feature type="region of interest" description="Disordered" evidence="1">
    <location>
        <begin position="306"/>
        <end position="334"/>
    </location>
</feature>
<dbReference type="AlphaFoldDB" id="A0A6A6KYS7"/>
<sequence>MARDLQMDGPVVLRSLTESDVLKLVGMLISEKKWLEENPSEASPFKLTLSTGNNTLFGDSRASNGLRSIFLSTPSQSDSKRQPNRNGDERNGRIQNISPAGVSQPVSYRKPSEKSRSETLINCQKLVNELLEEFPEGYNICSFRKLFLESIAPNCSIQDSAVPNVQECDSVHTSATSGSELSDASKDDESDSTWEELGPVDNTGSSRKDPEEKSTFTHYEPSLSDDEFSETEREFLTGTREGGLAKSGMNNEDSSLLQILDSWYSSKDGVKKKDKPENVQDMVDCAKNALQPSDPLELGTKIDSSLRNYGQKQKPQKRYSFVADPDDNNLDANNSNKLIDGIIVSLKKSGESGMRS</sequence>
<proteinExistence type="predicted"/>
<feature type="compositionally biased region" description="Polar residues" evidence="1">
    <location>
        <begin position="171"/>
        <end position="182"/>
    </location>
</feature>
<accession>A0A6A6KYS7</accession>
<organism evidence="2 3">
    <name type="scientific">Hevea brasiliensis</name>
    <name type="common">Para rubber tree</name>
    <name type="synonym">Siphonia brasiliensis</name>
    <dbReference type="NCBI Taxonomy" id="3981"/>
    <lineage>
        <taxon>Eukaryota</taxon>
        <taxon>Viridiplantae</taxon>
        <taxon>Streptophyta</taxon>
        <taxon>Embryophyta</taxon>
        <taxon>Tracheophyta</taxon>
        <taxon>Spermatophyta</taxon>
        <taxon>Magnoliopsida</taxon>
        <taxon>eudicotyledons</taxon>
        <taxon>Gunneridae</taxon>
        <taxon>Pentapetalae</taxon>
        <taxon>rosids</taxon>
        <taxon>fabids</taxon>
        <taxon>Malpighiales</taxon>
        <taxon>Euphorbiaceae</taxon>
        <taxon>Crotonoideae</taxon>
        <taxon>Micrandreae</taxon>
        <taxon>Hevea</taxon>
    </lineage>
</organism>
<evidence type="ECO:0000313" key="2">
    <source>
        <dbReference type="EMBL" id="KAF2293163.1"/>
    </source>
</evidence>
<evidence type="ECO:0000313" key="3">
    <source>
        <dbReference type="Proteomes" id="UP000467840"/>
    </source>
</evidence>
<gene>
    <name evidence="2" type="ORF">GH714_038476</name>
</gene>
<protein>
    <submittedName>
        <fullName evidence="2">Uncharacterized protein</fullName>
    </submittedName>
</protein>
<comment type="caution">
    <text evidence="2">The sequence shown here is derived from an EMBL/GenBank/DDBJ whole genome shotgun (WGS) entry which is preliminary data.</text>
</comment>
<keyword evidence="3" id="KW-1185">Reference proteome</keyword>
<feature type="region of interest" description="Disordered" evidence="1">
    <location>
        <begin position="171"/>
        <end position="234"/>
    </location>
</feature>
<name>A0A6A6KYS7_HEVBR</name>
<dbReference type="EMBL" id="JAAGAX010000014">
    <property type="protein sequence ID" value="KAF2293163.1"/>
    <property type="molecule type" value="Genomic_DNA"/>
</dbReference>
<reference evidence="2 3" key="1">
    <citation type="journal article" date="2020" name="Mol. Plant">
        <title>The Chromosome-Based Rubber Tree Genome Provides New Insights into Spurge Genome Evolution and Rubber Biosynthesis.</title>
        <authorList>
            <person name="Liu J."/>
            <person name="Shi C."/>
            <person name="Shi C.C."/>
            <person name="Li W."/>
            <person name="Zhang Q.J."/>
            <person name="Zhang Y."/>
            <person name="Li K."/>
            <person name="Lu H.F."/>
            <person name="Shi C."/>
            <person name="Zhu S.T."/>
            <person name="Xiao Z.Y."/>
            <person name="Nan H."/>
            <person name="Yue Y."/>
            <person name="Zhu X.G."/>
            <person name="Wu Y."/>
            <person name="Hong X.N."/>
            <person name="Fan G.Y."/>
            <person name="Tong Y."/>
            <person name="Zhang D."/>
            <person name="Mao C.L."/>
            <person name="Liu Y.L."/>
            <person name="Hao S.J."/>
            <person name="Liu W.Q."/>
            <person name="Lv M.Q."/>
            <person name="Zhang H.B."/>
            <person name="Liu Y."/>
            <person name="Hu-Tang G.R."/>
            <person name="Wang J.P."/>
            <person name="Wang J.H."/>
            <person name="Sun Y.H."/>
            <person name="Ni S.B."/>
            <person name="Chen W.B."/>
            <person name="Zhang X.C."/>
            <person name="Jiao Y.N."/>
            <person name="Eichler E.E."/>
            <person name="Li G.H."/>
            <person name="Liu X."/>
            <person name="Gao L.Z."/>
        </authorList>
    </citation>
    <scope>NUCLEOTIDE SEQUENCE [LARGE SCALE GENOMIC DNA]</scope>
    <source>
        <strain evidence="3">cv. GT1</strain>
        <tissue evidence="2">Leaf</tissue>
    </source>
</reference>
<evidence type="ECO:0000256" key="1">
    <source>
        <dbReference type="SAM" id="MobiDB-lite"/>
    </source>
</evidence>